<keyword evidence="1" id="KW-0238">DNA-binding</keyword>
<keyword evidence="4" id="KW-1185">Reference proteome</keyword>
<feature type="domain" description="HTH cro/C1-type" evidence="2">
    <location>
        <begin position="21"/>
        <end position="75"/>
    </location>
</feature>
<evidence type="ECO:0000313" key="3">
    <source>
        <dbReference type="EMBL" id="KAB2699475.1"/>
    </source>
</evidence>
<dbReference type="GO" id="GO:0005829">
    <property type="term" value="C:cytosol"/>
    <property type="evidence" value="ECO:0007669"/>
    <property type="project" value="TreeGrafter"/>
</dbReference>
<sequence>MSADFADTSDPSPLDSLGDRIRLLRAQRNMTLQELSKLSLVSVAMLSHIERGRSAPSIKVLDRIRLALKVPFSVFFEDSAAPAAEDERNVISRRADRPFLSFAATGLRKELASPVRGTQLEMMILHIDQDGHSGDEPWRRDGEKCGLVMSGRFELTIGTQRFTVEEGDAFQFDSSTPHSFRNLAPEPTKVLWIVFSRALG</sequence>
<dbReference type="EMBL" id="WBWF01000032">
    <property type="protein sequence ID" value="KAB2699475.1"/>
    <property type="molecule type" value="Genomic_DNA"/>
</dbReference>
<proteinExistence type="predicted"/>
<dbReference type="AlphaFoldDB" id="A0AB34DF50"/>
<dbReference type="InterPro" id="IPR010982">
    <property type="entry name" value="Lambda_DNA-bd_dom_sf"/>
</dbReference>
<dbReference type="RefSeq" id="WP_094513398.1">
    <property type="nucleotide sequence ID" value="NZ_JBHEEP010000048.1"/>
</dbReference>
<dbReference type="SMART" id="SM00530">
    <property type="entry name" value="HTH_XRE"/>
    <property type="match status" value="1"/>
</dbReference>
<evidence type="ECO:0000256" key="1">
    <source>
        <dbReference type="ARBA" id="ARBA00023125"/>
    </source>
</evidence>
<dbReference type="CDD" id="cd00093">
    <property type="entry name" value="HTH_XRE"/>
    <property type="match status" value="1"/>
</dbReference>
<comment type="caution">
    <text evidence="3">The sequence shown here is derived from an EMBL/GenBank/DDBJ whole genome shotgun (WGS) entry which is preliminary data.</text>
</comment>
<dbReference type="CDD" id="cd02209">
    <property type="entry name" value="cupin_XRE_C"/>
    <property type="match status" value="1"/>
</dbReference>
<organism evidence="3 4">
    <name type="scientific">Brucella lupini</name>
    <dbReference type="NCBI Taxonomy" id="255457"/>
    <lineage>
        <taxon>Bacteria</taxon>
        <taxon>Pseudomonadati</taxon>
        <taxon>Pseudomonadota</taxon>
        <taxon>Alphaproteobacteria</taxon>
        <taxon>Hyphomicrobiales</taxon>
        <taxon>Brucellaceae</taxon>
        <taxon>Brucella/Ochrobactrum group</taxon>
        <taxon>Brucella</taxon>
    </lineage>
</organism>
<dbReference type="PANTHER" id="PTHR46797:SF2">
    <property type="entry name" value="TRANSCRIPTIONAL REGULATOR"/>
    <property type="match status" value="1"/>
</dbReference>
<dbReference type="Pfam" id="PF01381">
    <property type="entry name" value="HTH_3"/>
    <property type="match status" value="1"/>
</dbReference>
<dbReference type="InterPro" id="IPR001387">
    <property type="entry name" value="Cro/C1-type_HTH"/>
</dbReference>
<dbReference type="InterPro" id="IPR011051">
    <property type="entry name" value="RmlC_Cupin_sf"/>
</dbReference>
<dbReference type="Proteomes" id="UP000435957">
    <property type="component" value="Unassembled WGS sequence"/>
</dbReference>
<gene>
    <name evidence="3" type="ORF">F9L03_25325</name>
</gene>
<dbReference type="Gene3D" id="1.10.260.40">
    <property type="entry name" value="lambda repressor-like DNA-binding domains"/>
    <property type="match status" value="1"/>
</dbReference>
<accession>A0AB34DF50</accession>
<evidence type="ECO:0000313" key="4">
    <source>
        <dbReference type="Proteomes" id="UP000435957"/>
    </source>
</evidence>
<dbReference type="InterPro" id="IPR050807">
    <property type="entry name" value="TransReg_Diox_bact_type"/>
</dbReference>
<dbReference type="Gene3D" id="2.60.120.10">
    <property type="entry name" value="Jelly Rolls"/>
    <property type="match status" value="1"/>
</dbReference>
<protein>
    <submittedName>
        <fullName evidence="3">Cupin domain-containing protein</fullName>
    </submittedName>
</protein>
<evidence type="ECO:0000259" key="2">
    <source>
        <dbReference type="PROSITE" id="PS50943"/>
    </source>
</evidence>
<dbReference type="InterPro" id="IPR013096">
    <property type="entry name" value="Cupin_2"/>
</dbReference>
<dbReference type="PROSITE" id="PS50943">
    <property type="entry name" value="HTH_CROC1"/>
    <property type="match status" value="1"/>
</dbReference>
<dbReference type="PANTHER" id="PTHR46797">
    <property type="entry name" value="HTH-TYPE TRANSCRIPTIONAL REGULATOR"/>
    <property type="match status" value="1"/>
</dbReference>
<dbReference type="SUPFAM" id="SSF51182">
    <property type="entry name" value="RmlC-like cupins"/>
    <property type="match status" value="1"/>
</dbReference>
<dbReference type="GO" id="GO:0003677">
    <property type="term" value="F:DNA binding"/>
    <property type="evidence" value="ECO:0007669"/>
    <property type="project" value="UniProtKB-KW"/>
</dbReference>
<dbReference type="GO" id="GO:0003700">
    <property type="term" value="F:DNA-binding transcription factor activity"/>
    <property type="evidence" value="ECO:0007669"/>
    <property type="project" value="TreeGrafter"/>
</dbReference>
<name>A0AB34DF50_9HYPH</name>
<dbReference type="SUPFAM" id="SSF47413">
    <property type="entry name" value="lambda repressor-like DNA-binding domains"/>
    <property type="match status" value="1"/>
</dbReference>
<dbReference type="Pfam" id="PF07883">
    <property type="entry name" value="Cupin_2"/>
    <property type="match status" value="1"/>
</dbReference>
<reference evidence="3 4" key="1">
    <citation type="submission" date="2019-09" db="EMBL/GenBank/DDBJ databases">
        <title>Taxonomic organization of the family Brucellaceae based on a phylogenomic approach.</title>
        <authorList>
            <person name="Leclercq S."/>
            <person name="Cloeckaert A."/>
            <person name="Zygmunt M.S."/>
        </authorList>
    </citation>
    <scope>NUCLEOTIDE SEQUENCE [LARGE SCALE GENOMIC DNA]</scope>
    <source>
        <strain evidence="3 4">LUP23</strain>
    </source>
</reference>
<dbReference type="InterPro" id="IPR014710">
    <property type="entry name" value="RmlC-like_jellyroll"/>
</dbReference>